<dbReference type="GeneID" id="29061612"/>
<dbReference type="KEGG" id="vg:29061612"/>
<gene>
    <name evidence="1" type="ORF">EARLPHILLIPIV_8</name>
</gene>
<evidence type="ECO:0000313" key="1">
    <source>
        <dbReference type="EMBL" id="ANZ48858.1"/>
    </source>
</evidence>
<dbReference type="OrthoDB" id="7269at10239"/>
<accession>A0A1B2IC69</accession>
<dbReference type="InterPro" id="IPR055907">
    <property type="entry name" value="DUF7484"/>
</dbReference>
<organism evidence="1 2">
    <name type="scientific">Erwinia phage vB_EamM_EarlPhillipIV</name>
    <dbReference type="NCBI Taxonomy" id="1883372"/>
    <lineage>
        <taxon>Viruses</taxon>
        <taxon>Duplodnaviria</taxon>
        <taxon>Heunggongvirae</taxon>
        <taxon>Uroviricota</taxon>
        <taxon>Caudoviricetes</taxon>
        <taxon>Chimalliviridae</taxon>
        <taxon>Derbicusvirus</taxon>
        <taxon>Derbicusvirus derbicus</taxon>
    </lineage>
</organism>
<evidence type="ECO:0000313" key="2">
    <source>
        <dbReference type="Proteomes" id="UP000201594"/>
    </source>
</evidence>
<dbReference type="RefSeq" id="YP_009278320.1">
    <property type="nucleotide sequence ID" value="NC_031007.1"/>
</dbReference>
<name>A0A1B2IC69_9CAUD</name>
<reference evidence="1 2" key="1">
    <citation type="submission" date="2016-06" db="EMBL/GenBank/DDBJ databases">
        <authorList>
            <person name="Kjaerup R.B."/>
            <person name="Dalgaard T.S."/>
            <person name="Juul-Madsen H.R."/>
        </authorList>
    </citation>
    <scope>NUCLEOTIDE SEQUENCE [LARGE SCALE GENOMIC DNA]</scope>
</reference>
<protein>
    <submittedName>
        <fullName evidence="1">Uncharacterized protein</fullName>
    </submittedName>
</protein>
<dbReference type="Pfam" id="PF24302">
    <property type="entry name" value="DUF7484"/>
    <property type="match status" value="1"/>
</dbReference>
<proteinExistence type="predicted"/>
<dbReference type="Proteomes" id="UP000201594">
    <property type="component" value="Segment"/>
</dbReference>
<sequence>MSAIDACLRMIRRNIPKPILDATFIEPGMRLFGAPASIENQIVEKVLKDTVIPDLSQFGQLKEIELSGLTYEQDPHDQFTRIYRISEEQTGGKDIIAAHLAGTPVAGQAYTMPPAGSYLTGSTSGVVSSTEQMLNSHSAMPRLTSSEVIVLGPNTVSIKDPGMFQYGTRLKVRTKFSPELNEIKQPFYPAVAQLASWATKQYIYNHLSLDLDIARLENGVSFDKFKDFVEEYRDAGQSYDDQLLVCKRALIHNDDQGNRDNYRSGGRFAV</sequence>
<dbReference type="EMBL" id="KX397367">
    <property type="protein sequence ID" value="ANZ48858.1"/>
    <property type="molecule type" value="Genomic_DNA"/>
</dbReference>